<evidence type="ECO:0000256" key="6">
    <source>
        <dbReference type="ARBA" id="ARBA00022833"/>
    </source>
</evidence>
<comment type="similarity">
    <text evidence="2">Belongs to the peptidase M20A family.</text>
</comment>
<evidence type="ECO:0000256" key="5">
    <source>
        <dbReference type="ARBA" id="ARBA00022801"/>
    </source>
</evidence>
<keyword evidence="3" id="KW-0645">Protease</keyword>
<keyword evidence="7" id="KW-0224">Dipeptidase</keyword>
<comment type="cofactor">
    <cofactor evidence="1">
        <name>Zn(2+)</name>
        <dbReference type="ChEBI" id="CHEBI:29105"/>
    </cofactor>
</comment>
<keyword evidence="8" id="KW-0482">Metalloprotease</keyword>
<gene>
    <name evidence="9" type="ORF">H9861_05070</name>
</gene>
<evidence type="ECO:0000256" key="8">
    <source>
        <dbReference type="ARBA" id="ARBA00023049"/>
    </source>
</evidence>
<dbReference type="AlphaFoldDB" id="A0A9D2AA37"/>
<dbReference type="Gene3D" id="3.40.630.10">
    <property type="entry name" value="Zn peptidases"/>
    <property type="match status" value="1"/>
</dbReference>
<protein>
    <submittedName>
        <fullName evidence="9">M20 family metallopeptidase</fullName>
    </submittedName>
</protein>
<keyword evidence="4" id="KW-0479">Metal-binding</keyword>
<evidence type="ECO:0000256" key="2">
    <source>
        <dbReference type="ARBA" id="ARBA00006247"/>
    </source>
</evidence>
<organism evidence="9 10">
    <name type="scientific">Candidatus Ligilactobacillus excrementigallinarum</name>
    <dbReference type="NCBI Taxonomy" id="2838641"/>
    <lineage>
        <taxon>Bacteria</taxon>
        <taxon>Bacillati</taxon>
        <taxon>Bacillota</taxon>
        <taxon>Bacilli</taxon>
        <taxon>Lactobacillales</taxon>
        <taxon>Lactobacillaceae</taxon>
        <taxon>Ligilactobacillus</taxon>
    </lineage>
</organism>
<proteinExistence type="inferred from homology"/>
<dbReference type="GO" id="GO:0008270">
    <property type="term" value="F:zinc ion binding"/>
    <property type="evidence" value="ECO:0007669"/>
    <property type="project" value="InterPro"/>
</dbReference>
<dbReference type="EMBL" id="DXFP01000047">
    <property type="protein sequence ID" value="HIX02109.1"/>
    <property type="molecule type" value="Genomic_DNA"/>
</dbReference>
<keyword evidence="5" id="KW-0378">Hydrolase</keyword>
<evidence type="ECO:0000256" key="4">
    <source>
        <dbReference type="ARBA" id="ARBA00022723"/>
    </source>
</evidence>
<dbReference type="GO" id="GO:0006526">
    <property type="term" value="P:L-arginine biosynthetic process"/>
    <property type="evidence" value="ECO:0007669"/>
    <property type="project" value="TreeGrafter"/>
</dbReference>
<dbReference type="PANTHER" id="PTHR43808">
    <property type="entry name" value="ACETYLORNITHINE DEACETYLASE"/>
    <property type="match status" value="1"/>
</dbReference>
<dbReference type="InterPro" id="IPR050072">
    <property type="entry name" value="Peptidase_M20A"/>
</dbReference>
<dbReference type="SUPFAM" id="SSF53187">
    <property type="entry name" value="Zn-dependent exopeptidases"/>
    <property type="match status" value="1"/>
</dbReference>
<dbReference type="GO" id="GO:0008237">
    <property type="term" value="F:metallopeptidase activity"/>
    <property type="evidence" value="ECO:0007669"/>
    <property type="project" value="UniProtKB-KW"/>
</dbReference>
<dbReference type="GO" id="GO:0016805">
    <property type="term" value="F:dipeptidase activity"/>
    <property type="evidence" value="ECO:0007669"/>
    <property type="project" value="UniProtKB-KW"/>
</dbReference>
<evidence type="ECO:0000256" key="3">
    <source>
        <dbReference type="ARBA" id="ARBA00022670"/>
    </source>
</evidence>
<dbReference type="Gene3D" id="3.30.70.360">
    <property type="match status" value="2"/>
</dbReference>
<dbReference type="InterPro" id="IPR002933">
    <property type="entry name" value="Peptidase_M20"/>
</dbReference>
<sequence>MANLITENIQNQALNTLKELISQPSYNDKAEENAPFGKNIRLALDKMMEICKNLGFDTYEDPDGYYGYAEIGSGDEIFGIIGHLDTVPAENIDEWKHNPYQGIVEDGMIYGRGAQDDKGPVVAALYAVKALMDAGYKFNKRIRFIFGTDEEILWRGIEEYNQKEDQISMGFSPDAEFPVTYAEKGLQQAYLIGPGSAEIKVDDKGAFNAVPAQAFYNGAKLAEVKQALDDFGFEYETKDDGIVVLGKTIHAMLAPQGVNAVLRLGMALDKVFDGFKPLDFIGKCFKQDATGTNLLGDVEDETGHLTFNISSLEINEKETRMQIDMRIPSTIDHDKLIQKLSDKVAEFELKYKHYDYLAPLHVPVDSELVQTLMDVYRNETGDQDAEPQISGGATFARTMHNCVAFGGMLPTTPDYMHQMDEQWSVADFTKAMEIYAEAVRRLCVTK</sequence>
<evidence type="ECO:0000313" key="10">
    <source>
        <dbReference type="Proteomes" id="UP000823963"/>
    </source>
</evidence>
<dbReference type="NCBIfam" id="NF005542">
    <property type="entry name" value="PRK07205.1"/>
    <property type="match status" value="1"/>
</dbReference>
<reference evidence="9" key="2">
    <citation type="submission" date="2021-04" db="EMBL/GenBank/DDBJ databases">
        <authorList>
            <person name="Gilroy R."/>
        </authorList>
    </citation>
    <scope>NUCLEOTIDE SEQUENCE</scope>
    <source>
        <strain evidence="9">6627</strain>
    </source>
</reference>
<keyword evidence="6" id="KW-0862">Zinc</keyword>
<accession>A0A9D2AA37</accession>
<evidence type="ECO:0000256" key="1">
    <source>
        <dbReference type="ARBA" id="ARBA00001947"/>
    </source>
</evidence>
<dbReference type="Proteomes" id="UP000823963">
    <property type="component" value="Unassembled WGS sequence"/>
</dbReference>
<name>A0A9D2AA37_9LACO</name>
<reference evidence="9" key="1">
    <citation type="journal article" date="2021" name="PeerJ">
        <title>Extensive microbial diversity within the chicken gut microbiome revealed by metagenomics and culture.</title>
        <authorList>
            <person name="Gilroy R."/>
            <person name="Ravi A."/>
            <person name="Getino M."/>
            <person name="Pursley I."/>
            <person name="Horton D.L."/>
            <person name="Alikhan N.F."/>
            <person name="Baker D."/>
            <person name="Gharbi K."/>
            <person name="Hall N."/>
            <person name="Watson M."/>
            <person name="Adriaenssens E.M."/>
            <person name="Foster-Nyarko E."/>
            <person name="Jarju S."/>
            <person name="Secka A."/>
            <person name="Antonio M."/>
            <person name="Oren A."/>
            <person name="Chaudhuri R.R."/>
            <person name="La Ragione R."/>
            <person name="Hildebrand F."/>
            <person name="Pallen M.J."/>
        </authorList>
    </citation>
    <scope>NUCLEOTIDE SEQUENCE</scope>
    <source>
        <strain evidence="9">6627</strain>
    </source>
</reference>
<evidence type="ECO:0000256" key="7">
    <source>
        <dbReference type="ARBA" id="ARBA00022997"/>
    </source>
</evidence>
<dbReference type="SUPFAM" id="SSF55031">
    <property type="entry name" value="Bacterial exopeptidase dimerisation domain"/>
    <property type="match status" value="1"/>
</dbReference>
<dbReference type="InterPro" id="IPR036264">
    <property type="entry name" value="Bact_exopeptidase_dim_dom"/>
</dbReference>
<dbReference type="Pfam" id="PF01546">
    <property type="entry name" value="Peptidase_M20"/>
    <property type="match status" value="1"/>
</dbReference>
<evidence type="ECO:0000313" key="9">
    <source>
        <dbReference type="EMBL" id="HIX02109.1"/>
    </source>
</evidence>
<dbReference type="GO" id="GO:0006508">
    <property type="term" value="P:proteolysis"/>
    <property type="evidence" value="ECO:0007669"/>
    <property type="project" value="UniProtKB-KW"/>
</dbReference>
<dbReference type="InterPro" id="IPR010964">
    <property type="entry name" value="M20A_pepV-rel"/>
</dbReference>
<dbReference type="GO" id="GO:0008777">
    <property type="term" value="F:acetylornithine deacetylase activity"/>
    <property type="evidence" value="ECO:0007669"/>
    <property type="project" value="TreeGrafter"/>
</dbReference>
<dbReference type="PANTHER" id="PTHR43808:SF31">
    <property type="entry name" value="N-ACETYL-L-CITRULLINE DEACETYLASE"/>
    <property type="match status" value="1"/>
</dbReference>
<dbReference type="NCBIfam" id="TIGR01887">
    <property type="entry name" value="dipeptidaselike"/>
    <property type="match status" value="1"/>
</dbReference>
<comment type="caution">
    <text evidence="9">The sequence shown here is derived from an EMBL/GenBank/DDBJ whole genome shotgun (WGS) entry which is preliminary data.</text>
</comment>